<proteinExistence type="predicted"/>
<keyword evidence="2" id="KW-1185">Reference proteome</keyword>
<name>A0A4U5PJ77_STECR</name>
<accession>A0A4U5PJ77</accession>
<reference evidence="1 2" key="1">
    <citation type="journal article" date="2015" name="Genome Biol.">
        <title>Comparative genomics of Steinernema reveals deeply conserved gene regulatory networks.</title>
        <authorList>
            <person name="Dillman A.R."/>
            <person name="Macchietto M."/>
            <person name="Porter C.F."/>
            <person name="Rogers A."/>
            <person name="Williams B."/>
            <person name="Antoshechkin I."/>
            <person name="Lee M.M."/>
            <person name="Goodwin Z."/>
            <person name="Lu X."/>
            <person name="Lewis E.E."/>
            <person name="Goodrich-Blair H."/>
            <person name="Stock S.P."/>
            <person name="Adams B.J."/>
            <person name="Sternberg P.W."/>
            <person name="Mortazavi A."/>
        </authorList>
    </citation>
    <scope>NUCLEOTIDE SEQUENCE [LARGE SCALE GENOMIC DNA]</scope>
    <source>
        <strain evidence="1 2">ALL</strain>
    </source>
</reference>
<comment type="caution">
    <text evidence="1">The sequence shown here is derived from an EMBL/GenBank/DDBJ whole genome shotgun (WGS) entry which is preliminary data.</text>
</comment>
<reference evidence="1 2" key="2">
    <citation type="journal article" date="2019" name="G3 (Bethesda)">
        <title>Hybrid Assembly of the Genome of the Entomopathogenic Nematode Steinernema carpocapsae Identifies the X-Chromosome.</title>
        <authorList>
            <person name="Serra L."/>
            <person name="Macchietto M."/>
            <person name="Macias-Munoz A."/>
            <person name="McGill C.J."/>
            <person name="Rodriguez I.M."/>
            <person name="Rodriguez B."/>
            <person name="Murad R."/>
            <person name="Mortazavi A."/>
        </authorList>
    </citation>
    <scope>NUCLEOTIDE SEQUENCE [LARGE SCALE GENOMIC DNA]</scope>
    <source>
        <strain evidence="1 2">ALL</strain>
    </source>
</reference>
<evidence type="ECO:0000313" key="1">
    <source>
        <dbReference type="EMBL" id="TKR96553.1"/>
    </source>
</evidence>
<organism evidence="1 2">
    <name type="scientific">Steinernema carpocapsae</name>
    <name type="common">Entomopathogenic nematode</name>
    <dbReference type="NCBI Taxonomy" id="34508"/>
    <lineage>
        <taxon>Eukaryota</taxon>
        <taxon>Metazoa</taxon>
        <taxon>Ecdysozoa</taxon>
        <taxon>Nematoda</taxon>
        <taxon>Chromadorea</taxon>
        <taxon>Rhabditida</taxon>
        <taxon>Tylenchina</taxon>
        <taxon>Panagrolaimomorpha</taxon>
        <taxon>Strongyloidoidea</taxon>
        <taxon>Steinernematidae</taxon>
        <taxon>Steinernema</taxon>
    </lineage>
</organism>
<dbReference type="AlphaFoldDB" id="A0A4U5PJ77"/>
<protein>
    <submittedName>
        <fullName evidence="1">Uncharacterized protein</fullName>
    </submittedName>
</protein>
<evidence type="ECO:0000313" key="2">
    <source>
        <dbReference type="Proteomes" id="UP000298663"/>
    </source>
</evidence>
<sequence length="100" mass="10665">MARKSGTFSKTSSQIRVMQTTLDEASGVGFAHTRGLIHNPGLAPREMGIARNARSRCESSGREAPGSFPEGISGGRVPVRIWMRAVNCSLQFVSNAASCL</sequence>
<dbReference type="Proteomes" id="UP000298663">
    <property type="component" value="Unassembled WGS sequence"/>
</dbReference>
<dbReference type="EMBL" id="AZBU02000002">
    <property type="protein sequence ID" value="TKR96553.1"/>
    <property type="molecule type" value="Genomic_DNA"/>
</dbReference>
<gene>
    <name evidence="1" type="ORF">L596_010554</name>
</gene>